<evidence type="ECO:0000313" key="2">
    <source>
        <dbReference type="Proteomes" id="UP001242045"/>
    </source>
</evidence>
<dbReference type="RefSeq" id="WP_307686479.1">
    <property type="nucleotide sequence ID" value="NZ_JAUSRD010000015.1"/>
</dbReference>
<sequence length="216" mass="23932">MAPAERAKPGVRIATVSQSVSQSGDMEGFSMAVIAEDLRMAALQGLGVSEPLMRLAAGECIHDAFRGRCLGPPFHVYHRAGVPTGPPLVPLWDSGDMVFGVWDKADALEFIEFSIEAPEEFELVAKTEQGFWAARFDFLYECDLPDEDLQSAAASVGFRFLTRQLASREEAGERLDTFQGHRAWLRELVAEIDRDVRQHQENPSGFRRALHPSALS</sequence>
<protein>
    <submittedName>
        <fullName evidence="1">Uncharacterized protein</fullName>
    </submittedName>
</protein>
<comment type="caution">
    <text evidence="1">The sequence shown here is derived from an EMBL/GenBank/DDBJ whole genome shotgun (WGS) entry which is preliminary data.</text>
</comment>
<dbReference type="Proteomes" id="UP001242045">
    <property type="component" value="Unassembled WGS sequence"/>
</dbReference>
<reference evidence="1" key="1">
    <citation type="submission" date="2023-07" db="EMBL/GenBank/DDBJ databases">
        <title>Sorghum-associated microbial communities from plants grown in Nebraska, USA.</title>
        <authorList>
            <person name="Schachtman D."/>
        </authorList>
    </citation>
    <scope>NUCLEOTIDE SEQUENCE</scope>
    <source>
        <strain evidence="1">DS3754</strain>
    </source>
</reference>
<proteinExistence type="predicted"/>
<evidence type="ECO:0000313" key="1">
    <source>
        <dbReference type="EMBL" id="MDP9896014.1"/>
    </source>
</evidence>
<name>A0AAW8D6Z1_9BURK</name>
<accession>A0AAW8D6Z1</accession>
<organism evidence="1 2">
    <name type="scientific">Variovorax boronicumulans</name>
    <dbReference type="NCBI Taxonomy" id="436515"/>
    <lineage>
        <taxon>Bacteria</taxon>
        <taxon>Pseudomonadati</taxon>
        <taxon>Pseudomonadota</taxon>
        <taxon>Betaproteobacteria</taxon>
        <taxon>Burkholderiales</taxon>
        <taxon>Comamonadaceae</taxon>
        <taxon>Variovorax</taxon>
    </lineage>
</organism>
<gene>
    <name evidence="1" type="ORF">J2W31_005141</name>
</gene>
<dbReference type="EMBL" id="JAUSRD010000015">
    <property type="protein sequence ID" value="MDP9896014.1"/>
    <property type="molecule type" value="Genomic_DNA"/>
</dbReference>
<dbReference type="AlphaFoldDB" id="A0AAW8D6Z1"/>